<dbReference type="AlphaFoldDB" id="A0A316U022"/>
<dbReference type="GO" id="GO:0016787">
    <property type="term" value="F:hydrolase activity"/>
    <property type="evidence" value="ECO:0007669"/>
    <property type="project" value="UniProtKB-KW"/>
</dbReference>
<evidence type="ECO:0000313" key="6">
    <source>
        <dbReference type="Proteomes" id="UP000245942"/>
    </source>
</evidence>
<accession>A0A316U022</accession>
<dbReference type="InterPro" id="IPR029058">
    <property type="entry name" value="AB_hydrolase_fold"/>
</dbReference>
<feature type="compositionally biased region" description="Polar residues" evidence="2">
    <location>
        <begin position="443"/>
        <end position="456"/>
    </location>
</feature>
<dbReference type="Pfam" id="PF07859">
    <property type="entry name" value="Abhydrolase_3"/>
    <property type="match status" value="1"/>
</dbReference>
<dbReference type="Proteomes" id="UP000245942">
    <property type="component" value="Unassembled WGS sequence"/>
</dbReference>
<dbReference type="InterPro" id="IPR050300">
    <property type="entry name" value="GDXG_lipolytic_enzyme"/>
</dbReference>
<dbReference type="EMBL" id="KZ819334">
    <property type="protein sequence ID" value="PWN18697.1"/>
    <property type="molecule type" value="Genomic_DNA"/>
</dbReference>
<keyword evidence="3" id="KW-0472">Membrane</keyword>
<evidence type="ECO:0000256" key="3">
    <source>
        <dbReference type="SAM" id="Phobius"/>
    </source>
</evidence>
<name>A0A316U022_9BASI</name>
<dbReference type="PANTHER" id="PTHR48081:SF8">
    <property type="entry name" value="ALPHA_BETA HYDROLASE FOLD-3 DOMAIN-CONTAINING PROTEIN-RELATED"/>
    <property type="match status" value="1"/>
</dbReference>
<dbReference type="InterPro" id="IPR013094">
    <property type="entry name" value="AB_hydrolase_3"/>
</dbReference>
<dbReference type="SUPFAM" id="SSF53474">
    <property type="entry name" value="alpha/beta-Hydrolases"/>
    <property type="match status" value="1"/>
</dbReference>
<feature type="transmembrane region" description="Helical" evidence="3">
    <location>
        <begin position="57"/>
        <end position="82"/>
    </location>
</feature>
<gene>
    <name evidence="5" type="ORF">BCV69DRAFT_284681</name>
</gene>
<dbReference type="OrthoDB" id="2152029at2759"/>
<dbReference type="GeneID" id="37014866"/>
<evidence type="ECO:0000256" key="2">
    <source>
        <dbReference type="SAM" id="MobiDB-lite"/>
    </source>
</evidence>
<keyword evidence="1" id="KW-0378">Hydrolase</keyword>
<evidence type="ECO:0000256" key="1">
    <source>
        <dbReference type="ARBA" id="ARBA00022801"/>
    </source>
</evidence>
<dbReference type="STRING" id="1684307.A0A316U022"/>
<reference evidence="5 6" key="1">
    <citation type="journal article" date="2018" name="Mol. Biol. Evol.">
        <title>Broad Genomic Sampling Reveals a Smut Pathogenic Ancestry of the Fungal Clade Ustilaginomycotina.</title>
        <authorList>
            <person name="Kijpornyongpan T."/>
            <person name="Mondo S.J."/>
            <person name="Barry K."/>
            <person name="Sandor L."/>
            <person name="Lee J."/>
            <person name="Lipzen A."/>
            <person name="Pangilinan J."/>
            <person name="LaButti K."/>
            <person name="Hainaut M."/>
            <person name="Henrissat B."/>
            <person name="Grigoriev I.V."/>
            <person name="Spatafora J.W."/>
            <person name="Aime M.C."/>
        </authorList>
    </citation>
    <scope>NUCLEOTIDE SEQUENCE [LARGE SCALE GENOMIC DNA]</scope>
    <source>
        <strain evidence="5 6">MCA 4718</strain>
    </source>
</reference>
<dbReference type="Gene3D" id="3.40.50.1820">
    <property type="entry name" value="alpha/beta hydrolase"/>
    <property type="match status" value="1"/>
</dbReference>
<organism evidence="5 6">
    <name type="scientific">Pseudomicrostroma glucosiphilum</name>
    <dbReference type="NCBI Taxonomy" id="1684307"/>
    <lineage>
        <taxon>Eukaryota</taxon>
        <taxon>Fungi</taxon>
        <taxon>Dikarya</taxon>
        <taxon>Basidiomycota</taxon>
        <taxon>Ustilaginomycotina</taxon>
        <taxon>Exobasidiomycetes</taxon>
        <taxon>Microstromatales</taxon>
        <taxon>Microstromatales incertae sedis</taxon>
        <taxon>Pseudomicrostroma</taxon>
    </lineage>
</organism>
<dbReference type="RefSeq" id="XP_025345857.1">
    <property type="nucleotide sequence ID" value="XM_025493132.1"/>
</dbReference>
<keyword evidence="6" id="KW-1185">Reference proteome</keyword>
<feature type="compositionally biased region" description="Low complexity" evidence="2">
    <location>
        <begin position="416"/>
        <end position="432"/>
    </location>
</feature>
<protein>
    <recommendedName>
        <fullName evidence="4">Alpha/beta hydrolase fold-3 domain-containing protein</fullName>
    </recommendedName>
</protein>
<feature type="domain" description="Alpha/beta hydrolase fold-3" evidence="4">
    <location>
        <begin position="276"/>
        <end position="410"/>
    </location>
</feature>
<feature type="region of interest" description="Disordered" evidence="2">
    <location>
        <begin position="406"/>
        <end position="456"/>
    </location>
</feature>
<sequence>MASDHDAVQGNFEVNKQCRDSEEQDEATYADITLSAVLSLFPRSPISRASVHALPELIAAFVHVFILLPLSLGLAVTSHVFLNRSMWARGGGPPRLSFPVRRARNWSLRDTASVAVVSHLLPAFTRLSRTHLCPSAEKLIPYFSQSLFGVKHQGWSIGGISITLEALPSEVAVTVPSRASQTNGKTSRRDELLSRSAVFIWKSQASNVHHHAVQSFKPAVSCGGIGAGAARKDERVILLLSGASYADRDPVAGLLACNLVNLSGLRTLCVNWRKPVPYSSAGEGAFPAGLNDALQAYVHLVRTLGFKPENICLTAEGSGAGVAMGLMIWLSALANDGKGVDLGRPGKVILWTPWCDLTMRSPTWQTNAAFDIISPRLSREARGFYTSSALPVSGSSVSPSASYRLSKLPRVPSQQDSDSGIELDSSSSMSPSLEDEYAPAGSYDQQKSLAKRLSTQPREKAKTLLSCIPSLGLEHPLLSPGLPIDDSRPFNTAILSLLGRSTAPFGPSTIPATRYLIFCGKDSVFCGEAASLSRNLDSVAKAQSVQTQERKRAAGSNRSLEVSLLEAIDTPTHFNVLPSTFMPRAQEKVDEVVRGWLLGDLA</sequence>
<evidence type="ECO:0000313" key="5">
    <source>
        <dbReference type="EMBL" id="PWN18697.1"/>
    </source>
</evidence>
<keyword evidence="3" id="KW-1133">Transmembrane helix</keyword>
<keyword evidence="3" id="KW-0812">Transmembrane</keyword>
<evidence type="ECO:0000259" key="4">
    <source>
        <dbReference type="Pfam" id="PF07859"/>
    </source>
</evidence>
<feature type="region of interest" description="Disordered" evidence="2">
    <location>
        <begin position="1"/>
        <end position="22"/>
    </location>
</feature>
<dbReference type="PANTHER" id="PTHR48081">
    <property type="entry name" value="AB HYDROLASE SUPERFAMILY PROTEIN C4A8.06C"/>
    <property type="match status" value="1"/>
</dbReference>
<proteinExistence type="predicted"/>